<feature type="region of interest" description="Disordered" evidence="1">
    <location>
        <begin position="208"/>
        <end position="234"/>
    </location>
</feature>
<dbReference type="PANTHER" id="PTHR46599">
    <property type="entry name" value="PIGGYBAC TRANSPOSABLE ELEMENT-DERIVED PROTEIN 4"/>
    <property type="match status" value="1"/>
</dbReference>
<feature type="compositionally biased region" description="Basic residues" evidence="1">
    <location>
        <begin position="225"/>
        <end position="234"/>
    </location>
</feature>
<dbReference type="AlphaFoldDB" id="A0A914A9B6"/>
<dbReference type="OMA" id="MFTDKAH"/>
<sequence>MGLVRIPYYQDYWSSEPGYYNRLISTTMTRSRFDFLTQHFACSDPATNPERYPHEDPTMFTDKAHKYNFMAKHPLYPLQPVWDTVLSKCRANFNLGRNLAIDEAMVKYSGFKAHVRKFFMPLKPIRTGFKLYALADSATGYLANFIVQPFKSGAPAKMTDIAMAVASPVFGVYHHIFGDKLYSSVELCQRLLADRTYYTGAVKSTSKNLPRDFRTNPDKNPQQHQKIKNLNKMP</sequence>
<proteinExistence type="predicted"/>
<keyword evidence="4" id="KW-1185">Reference proteome</keyword>
<protein>
    <recommendedName>
        <fullName evidence="2">PiggyBac transposable element-derived protein domain-containing protein</fullName>
    </recommendedName>
</protein>
<evidence type="ECO:0000313" key="4">
    <source>
        <dbReference type="Proteomes" id="UP000887568"/>
    </source>
</evidence>
<dbReference type="RefSeq" id="XP_038060026.1">
    <property type="nucleotide sequence ID" value="XM_038204098.1"/>
</dbReference>
<feature type="domain" description="PiggyBac transposable element-derived protein" evidence="2">
    <location>
        <begin position="1"/>
        <end position="225"/>
    </location>
</feature>
<dbReference type="PANTHER" id="PTHR46599:SF3">
    <property type="entry name" value="PIGGYBAC TRANSPOSABLE ELEMENT-DERIVED PROTEIN 4"/>
    <property type="match status" value="1"/>
</dbReference>
<reference evidence="3" key="1">
    <citation type="submission" date="2022-11" db="UniProtKB">
        <authorList>
            <consortium name="EnsemblMetazoa"/>
        </authorList>
    </citation>
    <scope>IDENTIFICATION</scope>
</reference>
<evidence type="ECO:0000256" key="1">
    <source>
        <dbReference type="SAM" id="MobiDB-lite"/>
    </source>
</evidence>
<evidence type="ECO:0000313" key="3">
    <source>
        <dbReference type="EnsemblMetazoa" id="XP_038060026.1"/>
    </source>
</evidence>
<evidence type="ECO:0000259" key="2">
    <source>
        <dbReference type="Pfam" id="PF13843"/>
    </source>
</evidence>
<dbReference type="Proteomes" id="UP000887568">
    <property type="component" value="Unplaced"/>
</dbReference>
<accession>A0A914A9B6</accession>
<dbReference type="GeneID" id="119731082"/>
<dbReference type="InterPro" id="IPR029526">
    <property type="entry name" value="PGBD"/>
</dbReference>
<dbReference type="Pfam" id="PF13843">
    <property type="entry name" value="DDE_Tnp_1_7"/>
    <property type="match status" value="1"/>
</dbReference>
<dbReference type="OrthoDB" id="10043918at2759"/>
<organism evidence="3 4">
    <name type="scientific">Patiria miniata</name>
    <name type="common">Bat star</name>
    <name type="synonym">Asterina miniata</name>
    <dbReference type="NCBI Taxonomy" id="46514"/>
    <lineage>
        <taxon>Eukaryota</taxon>
        <taxon>Metazoa</taxon>
        <taxon>Echinodermata</taxon>
        <taxon>Eleutherozoa</taxon>
        <taxon>Asterozoa</taxon>
        <taxon>Asteroidea</taxon>
        <taxon>Valvatacea</taxon>
        <taxon>Valvatida</taxon>
        <taxon>Asterinidae</taxon>
        <taxon>Patiria</taxon>
    </lineage>
</organism>
<name>A0A914A9B6_PATMI</name>
<dbReference type="EnsemblMetazoa" id="XM_038204098.1">
    <property type="protein sequence ID" value="XP_038060026.1"/>
    <property type="gene ID" value="LOC119731082"/>
</dbReference>